<feature type="region of interest" description="Disordered" evidence="1">
    <location>
        <begin position="57"/>
        <end position="76"/>
    </location>
</feature>
<evidence type="ECO:0000256" key="1">
    <source>
        <dbReference type="SAM" id="MobiDB-lite"/>
    </source>
</evidence>
<feature type="compositionally biased region" description="Basic and acidic residues" evidence="1">
    <location>
        <begin position="62"/>
        <end position="76"/>
    </location>
</feature>
<evidence type="ECO:0000256" key="2">
    <source>
        <dbReference type="SAM" id="Phobius"/>
    </source>
</evidence>
<dbReference type="PROSITE" id="PS51257">
    <property type="entry name" value="PROKAR_LIPOPROTEIN"/>
    <property type="match status" value="1"/>
</dbReference>
<feature type="transmembrane region" description="Helical" evidence="2">
    <location>
        <begin position="12"/>
        <end position="31"/>
    </location>
</feature>
<keyword evidence="2" id="KW-0812">Transmembrane</keyword>
<accession>A0A0A9DAU5</accession>
<dbReference type="EMBL" id="GBRH01212216">
    <property type="protein sequence ID" value="JAD85679.1"/>
    <property type="molecule type" value="Transcribed_RNA"/>
</dbReference>
<keyword evidence="2" id="KW-0472">Membrane</keyword>
<reference evidence="3" key="2">
    <citation type="journal article" date="2015" name="Data Brief">
        <title>Shoot transcriptome of the giant reed, Arundo donax.</title>
        <authorList>
            <person name="Barrero R.A."/>
            <person name="Guerrero F.D."/>
            <person name="Moolhuijzen P."/>
            <person name="Goolsby J.A."/>
            <person name="Tidwell J."/>
            <person name="Bellgard S.E."/>
            <person name="Bellgard M.I."/>
        </authorList>
    </citation>
    <scope>NUCLEOTIDE SEQUENCE</scope>
    <source>
        <tissue evidence="3">Shoot tissue taken approximately 20 cm above the soil surface</tissue>
    </source>
</reference>
<name>A0A0A9DAU5_ARUDO</name>
<organism evidence="3">
    <name type="scientific">Arundo donax</name>
    <name type="common">Giant reed</name>
    <name type="synonym">Donax arundinaceus</name>
    <dbReference type="NCBI Taxonomy" id="35708"/>
    <lineage>
        <taxon>Eukaryota</taxon>
        <taxon>Viridiplantae</taxon>
        <taxon>Streptophyta</taxon>
        <taxon>Embryophyta</taxon>
        <taxon>Tracheophyta</taxon>
        <taxon>Spermatophyta</taxon>
        <taxon>Magnoliopsida</taxon>
        <taxon>Liliopsida</taxon>
        <taxon>Poales</taxon>
        <taxon>Poaceae</taxon>
        <taxon>PACMAD clade</taxon>
        <taxon>Arundinoideae</taxon>
        <taxon>Arundineae</taxon>
        <taxon>Arundo</taxon>
    </lineage>
</organism>
<dbReference type="AlphaFoldDB" id="A0A0A9DAU5"/>
<reference evidence="3" key="1">
    <citation type="submission" date="2014-09" db="EMBL/GenBank/DDBJ databases">
        <authorList>
            <person name="Magalhaes I.L.F."/>
            <person name="Oliveira U."/>
            <person name="Santos F.R."/>
            <person name="Vidigal T.H.D.A."/>
            <person name="Brescovit A.D."/>
            <person name="Santos A.J."/>
        </authorList>
    </citation>
    <scope>NUCLEOTIDE SEQUENCE</scope>
    <source>
        <tissue evidence="3">Shoot tissue taken approximately 20 cm above the soil surface</tissue>
    </source>
</reference>
<keyword evidence="2" id="KW-1133">Transmembrane helix</keyword>
<protein>
    <submittedName>
        <fullName evidence="3">Uncharacterized protein</fullName>
    </submittedName>
</protein>
<proteinExistence type="predicted"/>
<evidence type="ECO:0000313" key="3">
    <source>
        <dbReference type="EMBL" id="JAD85679.1"/>
    </source>
</evidence>
<sequence length="76" mass="8096">MTRSTSWSALQPLATSSIAFLFLSCIHLCGFSAAARWLARLDEDEAAATRHADAASMAARCPPREGGERRDGLAAC</sequence>